<feature type="transmembrane region" description="Helical" evidence="1">
    <location>
        <begin position="41"/>
        <end position="64"/>
    </location>
</feature>
<dbReference type="Pfam" id="PF05919">
    <property type="entry name" value="Mitovir_RNA_pol"/>
    <property type="match status" value="1"/>
</dbReference>
<dbReference type="Proteomes" id="UP001311915">
    <property type="component" value="Unassembled WGS sequence"/>
</dbReference>
<dbReference type="EMBL" id="JAWPEI010000001">
    <property type="protein sequence ID" value="KAK4736908.1"/>
    <property type="molecule type" value="Genomic_DNA"/>
</dbReference>
<sequence>MKVLSSIPTDGTFDQERPLLRFKLKRKRQTLSFDLKSATDYCPLSVIYCLMSCIFGSTLSSSIVNNSLGLNTFLVLPPMIKAKMSELAFLTGQPLSYYGSWSLFALSHHYIVWLAAKRAYPMNRIHFTDYTLLGDNILLYYIVLCIISYYIVLIIQHLDRLYRSPSLHNVTYS</sequence>
<accession>A0AAV9MGE3</accession>
<keyword evidence="3" id="KW-1185">Reference proteome</keyword>
<feature type="transmembrane region" description="Helical" evidence="1">
    <location>
        <begin position="95"/>
        <end position="116"/>
    </location>
</feature>
<name>A0AAV9MGE3_9SOLN</name>
<dbReference type="PANTHER" id="PTHR34456:SF13">
    <property type="entry name" value="REVERSE TRANSCRIPTASE DOMAIN-CONTAINING PROTEIN"/>
    <property type="match status" value="1"/>
</dbReference>
<feature type="transmembrane region" description="Helical" evidence="1">
    <location>
        <begin position="137"/>
        <end position="158"/>
    </location>
</feature>
<dbReference type="InterPro" id="IPR008686">
    <property type="entry name" value="RNA_pol_mitovir"/>
</dbReference>
<dbReference type="PANTHER" id="PTHR34456">
    <property type="entry name" value="MITOVIRUS RNA-DEPENDENT RNA POLYMERASE"/>
    <property type="match status" value="1"/>
</dbReference>
<keyword evidence="1" id="KW-0472">Membrane</keyword>
<organism evidence="2 3">
    <name type="scientific">Solanum pinnatisectum</name>
    <name type="common">tansyleaf nightshade</name>
    <dbReference type="NCBI Taxonomy" id="50273"/>
    <lineage>
        <taxon>Eukaryota</taxon>
        <taxon>Viridiplantae</taxon>
        <taxon>Streptophyta</taxon>
        <taxon>Embryophyta</taxon>
        <taxon>Tracheophyta</taxon>
        <taxon>Spermatophyta</taxon>
        <taxon>Magnoliopsida</taxon>
        <taxon>eudicotyledons</taxon>
        <taxon>Gunneridae</taxon>
        <taxon>Pentapetalae</taxon>
        <taxon>asterids</taxon>
        <taxon>lamiids</taxon>
        <taxon>Solanales</taxon>
        <taxon>Solanaceae</taxon>
        <taxon>Solanoideae</taxon>
        <taxon>Solaneae</taxon>
        <taxon>Solanum</taxon>
    </lineage>
</organism>
<keyword evidence="1" id="KW-0812">Transmembrane</keyword>
<keyword evidence="1" id="KW-1133">Transmembrane helix</keyword>
<dbReference type="AlphaFoldDB" id="A0AAV9MGE3"/>
<reference evidence="2 3" key="1">
    <citation type="submission" date="2023-10" db="EMBL/GenBank/DDBJ databases">
        <title>Genome-Wide Identification Analysis in wild type Solanum Pinnatisectum Reveals Some Genes Defensing Phytophthora Infestans.</title>
        <authorList>
            <person name="Sun C."/>
        </authorList>
    </citation>
    <scope>NUCLEOTIDE SEQUENCE [LARGE SCALE GENOMIC DNA]</scope>
    <source>
        <strain evidence="2">LQN</strain>
        <tissue evidence="2">Leaf</tissue>
    </source>
</reference>
<protein>
    <submittedName>
        <fullName evidence="2">Uncharacterized protein</fullName>
    </submittedName>
</protein>
<evidence type="ECO:0000313" key="3">
    <source>
        <dbReference type="Proteomes" id="UP001311915"/>
    </source>
</evidence>
<evidence type="ECO:0000313" key="2">
    <source>
        <dbReference type="EMBL" id="KAK4736908.1"/>
    </source>
</evidence>
<comment type="caution">
    <text evidence="2">The sequence shown here is derived from an EMBL/GenBank/DDBJ whole genome shotgun (WGS) entry which is preliminary data.</text>
</comment>
<gene>
    <name evidence="2" type="ORF">R3W88_000605</name>
</gene>
<proteinExistence type="predicted"/>
<evidence type="ECO:0000256" key="1">
    <source>
        <dbReference type="SAM" id="Phobius"/>
    </source>
</evidence>